<dbReference type="Pfam" id="PF00196">
    <property type="entry name" value="GerE"/>
    <property type="match status" value="1"/>
</dbReference>
<dbReference type="InterPro" id="IPR036388">
    <property type="entry name" value="WH-like_DNA-bd_sf"/>
</dbReference>
<dbReference type="PANTHER" id="PTHR44688:SF16">
    <property type="entry name" value="DNA-BINDING TRANSCRIPTIONAL ACTIVATOR DEVR_DOSR"/>
    <property type="match status" value="1"/>
</dbReference>
<dbReference type="PROSITE" id="PS50043">
    <property type="entry name" value="HTH_LUXR_2"/>
    <property type="match status" value="1"/>
</dbReference>
<organism evidence="5 6">
    <name type="scientific">Ruminococcus gauvreauii</name>
    <dbReference type="NCBI Taxonomy" id="438033"/>
    <lineage>
        <taxon>Bacteria</taxon>
        <taxon>Bacillati</taxon>
        <taxon>Bacillota</taxon>
        <taxon>Clostridia</taxon>
        <taxon>Eubacteriales</taxon>
        <taxon>Oscillospiraceae</taxon>
        <taxon>Ruminococcus</taxon>
    </lineage>
</organism>
<dbReference type="CDD" id="cd06170">
    <property type="entry name" value="LuxR_C_like"/>
    <property type="match status" value="1"/>
</dbReference>
<dbReference type="Gene3D" id="1.10.10.10">
    <property type="entry name" value="Winged helix-like DNA-binding domain superfamily/Winged helix DNA-binding domain"/>
    <property type="match status" value="1"/>
</dbReference>
<dbReference type="Proteomes" id="UP001060164">
    <property type="component" value="Chromosome"/>
</dbReference>
<evidence type="ECO:0000256" key="1">
    <source>
        <dbReference type="ARBA" id="ARBA00023015"/>
    </source>
</evidence>
<evidence type="ECO:0000256" key="2">
    <source>
        <dbReference type="ARBA" id="ARBA00023125"/>
    </source>
</evidence>
<keyword evidence="1" id="KW-0805">Transcription regulation</keyword>
<keyword evidence="3" id="KW-0804">Transcription</keyword>
<keyword evidence="6" id="KW-1185">Reference proteome</keyword>
<evidence type="ECO:0000256" key="3">
    <source>
        <dbReference type="ARBA" id="ARBA00023163"/>
    </source>
</evidence>
<accession>A0ABY5VDI0</accession>
<dbReference type="EMBL" id="CP102290">
    <property type="protein sequence ID" value="UWP57906.1"/>
    <property type="molecule type" value="Genomic_DNA"/>
</dbReference>
<feature type="domain" description="HTH luxR-type" evidence="4">
    <location>
        <begin position="770"/>
        <end position="839"/>
    </location>
</feature>
<sequence>MQTINFYPHLNDIYITERLRQRLAVIDSARITTVIAPMGFGKTTAITWWMKQQSKYHPDWVILRQMIDTPSVTDFWSGLCRVLRRYPVLAEQLASLGFPADTQAMSIMAELIEDALPETGRHICYVLDDLYIFKDKRLVSLLLYLSRRLENRINIILLSRSQIFSEEERMRMGAGLGEISADDLRLNESEAAQYARRCGLTADKKEIAALAAASEGWISMIYLNFRAYVQTGVWISGSADIFNLIDQILLEPLPERQQQFLILIGITDNFTTEEAAYLWQQPDTEALLQSLSQSNAFITRNENGVYRYHHMLRECTRQKFAKLPADRQAAAYVRLGDWHLSQQNYVTAELSYYRAQAWDKLLTALSIDCGKSLGGEYQEMLYQWSEECPVPVLMNHPDAVLVLMRKLFAFQRIPEMFRLKEILLSSLNAGTTLTEQERQDYLGECELVMSFLKYNDISAMSAHHRRACAMMSRASRCIDPNGTWTFGAPSILMAYHRTAGGLDHENAEMRECMPYYYQVVDGHGNGAEHVMQGETYFMRNLLTDAQISYHLAVGAAARRSQHSIRVTAEFLGMRMALLEGDAGKLWTIIKRQKDSLRENKQYILLGTLDMCQAWIYSLLGHTEEVPAWIADGAPASMVMYPAAPMLQTIYIQYLLAQGRYTEVIARKEAAAALYEKTHSLQCRIHLHIQVAAALDRLGRWGKAMDELKTALELALPDDIVMPFAENCSYITALLQELQKRGAFPEQIEGILILAEQYRESKQRILRDLWGEGEDYGLSRRELEIAGLAAKRLTNREIAVKLHLAEGTVKNQLSRIFDKLEISKESKNKRLELEKLFSIKK</sequence>
<evidence type="ECO:0000313" key="6">
    <source>
        <dbReference type="Proteomes" id="UP001060164"/>
    </source>
</evidence>
<dbReference type="InterPro" id="IPR027417">
    <property type="entry name" value="P-loop_NTPase"/>
</dbReference>
<protein>
    <submittedName>
        <fullName evidence="5">LuxR C-terminal-related transcriptional regulator</fullName>
    </submittedName>
</protein>
<dbReference type="InterPro" id="IPR059106">
    <property type="entry name" value="WHD_MalT"/>
</dbReference>
<reference evidence="5" key="1">
    <citation type="journal article" date="2022" name="Cell">
        <title>Design, construction, and in vivo augmentation of a complex gut microbiome.</title>
        <authorList>
            <person name="Cheng A.G."/>
            <person name="Ho P.Y."/>
            <person name="Aranda-Diaz A."/>
            <person name="Jain S."/>
            <person name="Yu F.B."/>
            <person name="Meng X."/>
            <person name="Wang M."/>
            <person name="Iakiviak M."/>
            <person name="Nagashima K."/>
            <person name="Zhao A."/>
            <person name="Murugkar P."/>
            <person name="Patil A."/>
            <person name="Atabakhsh K."/>
            <person name="Weakley A."/>
            <person name="Yan J."/>
            <person name="Brumbaugh A.R."/>
            <person name="Higginbottom S."/>
            <person name="Dimas A."/>
            <person name="Shiver A.L."/>
            <person name="Deutschbauer A."/>
            <person name="Neff N."/>
            <person name="Sonnenburg J.L."/>
            <person name="Huang K.C."/>
            <person name="Fischbach M.A."/>
        </authorList>
    </citation>
    <scope>NUCLEOTIDE SEQUENCE</scope>
    <source>
        <strain evidence="5">DSM 19829</strain>
    </source>
</reference>
<dbReference type="Pfam" id="PF25873">
    <property type="entry name" value="WHD_MalT"/>
    <property type="match status" value="1"/>
</dbReference>
<proteinExistence type="predicted"/>
<keyword evidence="2" id="KW-0238">DNA-binding</keyword>
<dbReference type="SUPFAM" id="SSF48452">
    <property type="entry name" value="TPR-like"/>
    <property type="match status" value="1"/>
</dbReference>
<dbReference type="SMART" id="SM00421">
    <property type="entry name" value="HTH_LUXR"/>
    <property type="match status" value="1"/>
</dbReference>
<name>A0ABY5VDI0_9FIRM</name>
<dbReference type="SUPFAM" id="SSF46894">
    <property type="entry name" value="C-terminal effector domain of the bipartite response regulators"/>
    <property type="match status" value="1"/>
</dbReference>
<dbReference type="Gene3D" id="1.25.40.10">
    <property type="entry name" value="Tetratricopeptide repeat domain"/>
    <property type="match status" value="1"/>
</dbReference>
<dbReference type="InterPro" id="IPR011990">
    <property type="entry name" value="TPR-like_helical_dom_sf"/>
</dbReference>
<dbReference type="PANTHER" id="PTHR44688">
    <property type="entry name" value="DNA-BINDING TRANSCRIPTIONAL ACTIVATOR DEVR_DOSR"/>
    <property type="match status" value="1"/>
</dbReference>
<dbReference type="SUPFAM" id="SSF52540">
    <property type="entry name" value="P-loop containing nucleoside triphosphate hydrolases"/>
    <property type="match status" value="1"/>
</dbReference>
<evidence type="ECO:0000259" key="4">
    <source>
        <dbReference type="PROSITE" id="PS50043"/>
    </source>
</evidence>
<dbReference type="InterPro" id="IPR016032">
    <property type="entry name" value="Sig_transdc_resp-reg_C-effctor"/>
</dbReference>
<evidence type="ECO:0000313" key="5">
    <source>
        <dbReference type="EMBL" id="UWP57906.1"/>
    </source>
</evidence>
<dbReference type="InterPro" id="IPR000792">
    <property type="entry name" value="Tscrpt_reg_LuxR_C"/>
</dbReference>
<dbReference type="PRINTS" id="PR00038">
    <property type="entry name" value="HTHLUXR"/>
</dbReference>
<dbReference type="RefSeq" id="WP_028530038.1">
    <property type="nucleotide sequence ID" value="NZ_CABLBR010000040.1"/>
</dbReference>
<gene>
    <name evidence="5" type="ORF">NQ502_10875</name>
</gene>